<organism evidence="3 4">
    <name type="scientific">Paenibacillus algorifonticola</name>
    <dbReference type="NCBI Taxonomy" id="684063"/>
    <lineage>
        <taxon>Bacteria</taxon>
        <taxon>Bacillati</taxon>
        <taxon>Bacillota</taxon>
        <taxon>Bacilli</taxon>
        <taxon>Bacillales</taxon>
        <taxon>Paenibacillaceae</taxon>
        <taxon>Paenibacillus</taxon>
    </lineage>
</organism>
<proteinExistence type="predicted"/>
<sequence length="250" mass="28448">MAKAKAAEKFHSVGREEDYEQLNDIINKHHRDFADSEFLILFKHGGWKSKGKVVFGKFKVLGDDLRSTWGKDAILYLNADMWKQMAPAQKVYVLDHALFGLDFKYDRHKDVKEAADGRPLLTTVPPDIEAYAEVIKRHGAVTEDVKRLAKSMKEMNQLTIDDIQEQPPEQPHEGVKVTVGQDGVVETVEEYDEKNQMTLEEAHAAALAEEAARQDDPMHDMKREGGLLFTDPEEDEEHDEHEESGGEDDF</sequence>
<dbReference type="RefSeq" id="WP_046230168.1">
    <property type="nucleotide sequence ID" value="NZ_FONN01000002.1"/>
</dbReference>
<feature type="compositionally biased region" description="Acidic residues" evidence="1">
    <location>
        <begin position="231"/>
        <end position="250"/>
    </location>
</feature>
<gene>
    <name evidence="3" type="ORF">SAMN04487969_102439</name>
</gene>
<dbReference type="AlphaFoldDB" id="A0A1I2AEL0"/>
<dbReference type="OrthoDB" id="2617661at2"/>
<dbReference type="Pfam" id="PF18894">
    <property type="entry name" value="PhageMetallopep"/>
    <property type="match status" value="1"/>
</dbReference>
<dbReference type="EMBL" id="FONN01000002">
    <property type="protein sequence ID" value="SFE42147.1"/>
    <property type="molecule type" value="Genomic_DNA"/>
</dbReference>
<evidence type="ECO:0000256" key="1">
    <source>
        <dbReference type="SAM" id="MobiDB-lite"/>
    </source>
</evidence>
<dbReference type="InterPro" id="IPR043998">
    <property type="entry name" value="Put_Metallopep"/>
</dbReference>
<accession>A0A1I2AEL0</accession>
<feature type="compositionally biased region" description="Basic and acidic residues" evidence="1">
    <location>
        <begin position="210"/>
        <end position="225"/>
    </location>
</feature>
<evidence type="ECO:0000259" key="2">
    <source>
        <dbReference type="Pfam" id="PF18894"/>
    </source>
</evidence>
<evidence type="ECO:0000313" key="4">
    <source>
        <dbReference type="Proteomes" id="UP000183410"/>
    </source>
</evidence>
<protein>
    <recommendedName>
        <fullName evidence="2">Putative phage metallopeptidase domain-containing protein</fullName>
    </recommendedName>
</protein>
<keyword evidence="4" id="KW-1185">Reference proteome</keyword>
<reference evidence="4" key="1">
    <citation type="submission" date="2016-10" db="EMBL/GenBank/DDBJ databases">
        <authorList>
            <person name="Varghese N."/>
            <person name="Submissions S."/>
        </authorList>
    </citation>
    <scope>NUCLEOTIDE SEQUENCE [LARGE SCALE GENOMIC DNA]</scope>
    <source>
        <strain evidence="4">CGMCC 1.10223</strain>
    </source>
</reference>
<name>A0A1I2AEL0_9BACL</name>
<evidence type="ECO:0000313" key="3">
    <source>
        <dbReference type="EMBL" id="SFE42147.1"/>
    </source>
</evidence>
<feature type="region of interest" description="Disordered" evidence="1">
    <location>
        <begin position="209"/>
        <end position="250"/>
    </location>
</feature>
<dbReference type="Proteomes" id="UP000183410">
    <property type="component" value="Unassembled WGS sequence"/>
</dbReference>
<feature type="domain" description="Putative phage metallopeptidase" evidence="2">
    <location>
        <begin position="15"/>
        <end position="152"/>
    </location>
</feature>